<dbReference type="OrthoDB" id="2112051at2759"/>
<organism evidence="2 3">
    <name type="scientific">Hymenochirus boettgeri</name>
    <name type="common">Congo dwarf clawed frog</name>
    <dbReference type="NCBI Taxonomy" id="247094"/>
    <lineage>
        <taxon>Eukaryota</taxon>
        <taxon>Metazoa</taxon>
        <taxon>Chordata</taxon>
        <taxon>Craniata</taxon>
        <taxon>Vertebrata</taxon>
        <taxon>Euteleostomi</taxon>
        <taxon>Amphibia</taxon>
        <taxon>Batrachia</taxon>
        <taxon>Anura</taxon>
        <taxon>Pipoidea</taxon>
        <taxon>Pipidae</taxon>
        <taxon>Pipinae</taxon>
        <taxon>Hymenochirus</taxon>
    </lineage>
</organism>
<comment type="caution">
    <text evidence="2">The sequence shown here is derived from an EMBL/GenBank/DDBJ whole genome shotgun (WGS) entry which is preliminary data.</text>
</comment>
<feature type="domain" description="NXPE C-terminal" evidence="1">
    <location>
        <begin position="69"/>
        <end position="291"/>
    </location>
</feature>
<proteinExistence type="predicted"/>
<evidence type="ECO:0000313" key="2">
    <source>
        <dbReference type="EMBL" id="KAG8431433.1"/>
    </source>
</evidence>
<evidence type="ECO:0000259" key="1">
    <source>
        <dbReference type="Pfam" id="PF24536"/>
    </source>
</evidence>
<reference evidence="2" key="1">
    <citation type="thesis" date="2020" institute="ProQuest LLC" country="789 East Eisenhower Parkway, Ann Arbor, MI, USA">
        <title>Comparative Genomics and Chromosome Evolution.</title>
        <authorList>
            <person name="Mudd A.B."/>
        </authorList>
    </citation>
    <scope>NUCLEOTIDE SEQUENCE</scope>
    <source>
        <strain evidence="2">Female2</strain>
        <tissue evidence="2">Blood</tissue>
    </source>
</reference>
<keyword evidence="3" id="KW-1185">Reference proteome</keyword>
<dbReference type="PANTHER" id="PTHR16165">
    <property type="entry name" value="NXPE FAMILY MEMBER"/>
    <property type="match status" value="1"/>
</dbReference>
<dbReference type="PANTHER" id="PTHR16165:SF29">
    <property type="entry name" value="NXPE FAMILY MEMBER 2"/>
    <property type="match status" value="1"/>
</dbReference>
<dbReference type="Proteomes" id="UP000812440">
    <property type="component" value="Unassembled WGS sequence"/>
</dbReference>
<gene>
    <name evidence="2" type="ORF">GDO86_018746</name>
</gene>
<sequence>MNSVNQNHSYLSELEKMLLDRSNIGVEIPKNIESIKVLSCNKKRVLPSKRCTTGSFYPIPSGYFSDNIWNPLHCQMTLFTDNEKIKTFLKGKKVFLIGDSTVRQYIRHFAETIKIVDYFNHTEDEMQSWQKTLLAINLEKFIYVQWKKHTFPFVSQTFYSIKEDAYIARQIDQIGGGQNTIIILTMGQHFRPFSLRIFIRSALNVRKAIERLFYRSPRTKVIIKEENARDMDTNIERFSDFHGYIQYLTLREIFHGLNVGFVDALDMTIAYASNVIHPPVEVLQNLISMSFTQAS</sequence>
<accession>A0A8T2IHX0</accession>
<evidence type="ECO:0000313" key="3">
    <source>
        <dbReference type="Proteomes" id="UP000812440"/>
    </source>
</evidence>
<protein>
    <recommendedName>
        <fullName evidence="1">NXPE C-terminal domain-containing protein</fullName>
    </recommendedName>
</protein>
<name>A0A8T2IHX0_9PIPI</name>
<dbReference type="AlphaFoldDB" id="A0A8T2IHX0"/>
<dbReference type="InterPro" id="IPR057106">
    <property type="entry name" value="NXPE4_C"/>
</dbReference>
<dbReference type="EMBL" id="JAACNH010000199">
    <property type="protein sequence ID" value="KAG8431433.1"/>
    <property type="molecule type" value="Genomic_DNA"/>
</dbReference>
<dbReference type="Pfam" id="PF24536">
    <property type="entry name" value="NXPE4_C"/>
    <property type="match status" value="1"/>
</dbReference>